<dbReference type="EMBL" id="JAAMPC010000015">
    <property type="protein sequence ID" value="KAG2260510.1"/>
    <property type="molecule type" value="Genomic_DNA"/>
</dbReference>
<proteinExistence type="predicted"/>
<comment type="caution">
    <text evidence="1">The sequence shown here is derived from an EMBL/GenBank/DDBJ whole genome shotgun (WGS) entry which is preliminary data.</text>
</comment>
<dbReference type="Proteomes" id="UP000886595">
    <property type="component" value="Unassembled WGS sequence"/>
</dbReference>
<evidence type="ECO:0000313" key="1">
    <source>
        <dbReference type="EMBL" id="KAG2260510.1"/>
    </source>
</evidence>
<gene>
    <name evidence="1" type="ORF">Bca52824_079804</name>
</gene>
<organism evidence="1 2">
    <name type="scientific">Brassica carinata</name>
    <name type="common">Ethiopian mustard</name>
    <name type="synonym">Abyssinian cabbage</name>
    <dbReference type="NCBI Taxonomy" id="52824"/>
    <lineage>
        <taxon>Eukaryota</taxon>
        <taxon>Viridiplantae</taxon>
        <taxon>Streptophyta</taxon>
        <taxon>Embryophyta</taxon>
        <taxon>Tracheophyta</taxon>
        <taxon>Spermatophyta</taxon>
        <taxon>Magnoliopsida</taxon>
        <taxon>eudicotyledons</taxon>
        <taxon>Gunneridae</taxon>
        <taxon>Pentapetalae</taxon>
        <taxon>rosids</taxon>
        <taxon>malvids</taxon>
        <taxon>Brassicales</taxon>
        <taxon>Brassicaceae</taxon>
        <taxon>Brassiceae</taxon>
        <taxon>Brassica</taxon>
    </lineage>
</organism>
<evidence type="ECO:0000313" key="2">
    <source>
        <dbReference type="Proteomes" id="UP000886595"/>
    </source>
</evidence>
<name>A0A8X7PZ88_BRACI</name>
<dbReference type="AlphaFoldDB" id="A0A8X7PZ88"/>
<reference evidence="1 2" key="1">
    <citation type="submission" date="2020-02" db="EMBL/GenBank/DDBJ databases">
        <authorList>
            <person name="Ma Q."/>
            <person name="Huang Y."/>
            <person name="Song X."/>
            <person name="Pei D."/>
        </authorList>
    </citation>
    <scope>NUCLEOTIDE SEQUENCE [LARGE SCALE GENOMIC DNA]</scope>
    <source>
        <strain evidence="1">Sxm20200214</strain>
        <tissue evidence="1">Leaf</tissue>
    </source>
</reference>
<keyword evidence="2" id="KW-1185">Reference proteome</keyword>
<accession>A0A8X7PZ88</accession>
<sequence length="70" mass="8121">MHSYVITEDEEKDLGRQMIVTLMLWRIVHSQISWISVSRQRVPMGTKKFMDNLVDLEQVDQDAPATTKSS</sequence>
<protein>
    <submittedName>
        <fullName evidence="1">Uncharacterized protein</fullName>
    </submittedName>
</protein>